<dbReference type="Proteomes" id="UP000678393">
    <property type="component" value="Unassembled WGS sequence"/>
</dbReference>
<accession>A0A8S3ZYB9</accession>
<dbReference type="GO" id="GO:0005739">
    <property type="term" value="C:mitochondrion"/>
    <property type="evidence" value="ECO:0007669"/>
    <property type="project" value="TreeGrafter"/>
</dbReference>
<dbReference type="InterPro" id="IPR006056">
    <property type="entry name" value="RidA"/>
</dbReference>
<dbReference type="NCBIfam" id="TIGR00004">
    <property type="entry name" value="Rid family detoxifying hydrolase"/>
    <property type="match status" value="1"/>
</dbReference>
<dbReference type="FunFam" id="3.30.1330.40:FF:000001">
    <property type="entry name" value="L-PSP family endoribonuclease"/>
    <property type="match status" value="1"/>
</dbReference>
<gene>
    <name evidence="2" type="ORF">CUNI_LOCUS17364</name>
</gene>
<dbReference type="PANTHER" id="PTHR11803:SF39">
    <property type="entry name" value="2-IMINOBUTANOATE_2-IMINOPROPANOATE DEAMINASE"/>
    <property type="match status" value="1"/>
</dbReference>
<evidence type="ECO:0000313" key="3">
    <source>
        <dbReference type="Proteomes" id="UP000678393"/>
    </source>
</evidence>
<dbReference type="Gene3D" id="3.30.1330.40">
    <property type="entry name" value="RutC-like"/>
    <property type="match status" value="1"/>
</dbReference>
<dbReference type="SUPFAM" id="SSF55298">
    <property type="entry name" value="YjgF-like"/>
    <property type="match status" value="1"/>
</dbReference>
<dbReference type="InterPro" id="IPR019897">
    <property type="entry name" value="RidA_CS"/>
</dbReference>
<organism evidence="2 3">
    <name type="scientific">Candidula unifasciata</name>
    <dbReference type="NCBI Taxonomy" id="100452"/>
    <lineage>
        <taxon>Eukaryota</taxon>
        <taxon>Metazoa</taxon>
        <taxon>Spiralia</taxon>
        <taxon>Lophotrochozoa</taxon>
        <taxon>Mollusca</taxon>
        <taxon>Gastropoda</taxon>
        <taxon>Heterobranchia</taxon>
        <taxon>Euthyneura</taxon>
        <taxon>Panpulmonata</taxon>
        <taxon>Eupulmonata</taxon>
        <taxon>Stylommatophora</taxon>
        <taxon>Helicina</taxon>
        <taxon>Helicoidea</taxon>
        <taxon>Geomitridae</taxon>
        <taxon>Candidula</taxon>
    </lineage>
</organism>
<dbReference type="CDD" id="cd00448">
    <property type="entry name" value="YjgF_YER057c_UK114_family"/>
    <property type="match status" value="1"/>
</dbReference>
<dbReference type="InterPro" id="IPR006175">
    <property type="entry name" value="YjgF/YER057c/UK114"/>
</dbReference>
<name>A0A8S3ZYB9_9EUPU</name>
<dbReference type="PANTHER" id="PTHR11803">
    <property type="entry name" value="2-IMINOBUTANOATE/2-IMINOPROPANOATE DEAMINASE RIDA"/>
    <property type="match status" value="1"/>
</dbReference>
<dbReference type="GO" id="GO:0005829">
    <property type="term" value="C:cytosol"/>
    <property type="evidence" value="ECO:0007669"/>
    <property type="project" value="TreeGrafter"/>
</dbReference>
<dbReference type="Pfam" id="PF01042">
    <property type="entry name" value="Ribonuc_L-PSP"/>
    <property type="match status" value="1"/>
</dbReference>
<dbReference type="EMBL" id="CAJHNH020004890">
    <property type="protein sequence ID" value="CAG5131806.1"/>
    <property type="molecule type" value="Genomic_DNA"/>
</dbReference>
<protein>
    <submittedName>
        <fullName evidence="2">Uncharacterized protein</fullName>
    </submittedName>
</protein>
<dbReference type="OrthoDB" id="309640at2759"/>
<dbReference type="AlphaFoldDB" id="A0A8S3ZYB9"/>
<evidence type="ECO:0000256" key="1">
    <source>
        <dbReference type="ARBA" id="ARBA00010552"/>
    </source>
</evidence>
<sequence length="136" mass="14383">MAANIVRKVIQTSKGSKNIGPFSQAIQVNDTLYISGQIGAVPETMELVPGGAVAEVDQVLKNIGAILEAAGTSYDKVVKATVLLKDMNDFTAVNEVYGKYFTNRRPARVCYQVAALPKGANVEIEAVAVVGNVIDA</sequence>
<reference evidence="2" key="1">
    <citation type="submission" date="2021-04" db="EMBL/GenBank/DDBJ databases">
        <authorList>
            <consortium name="Molecular Ecology Group"/>
        </authorList>
    </citation>
    <scope>NUCLEOTIDE SEQUENCE</scope>
</reference>
<keyword evidence="3" id="KW-1185">Reference proteome</keyword>
<proteinExistence type="inferred from homology"/>
<dbReference type="InterPro" id="IPR035959">
    <property type="entry name" value="RutC-like_sf"/>
</dbReference>
<dbReference type="PROSITE" id="PS01094">
    <property type="entry name" value="UPF0076"/>
    <property type="match status" value="1"/>
</dbReference>
<evidence type="ECO:0000313" key="2">
    <source>
        <dbReference type="EMBL" id="CAG5131806.1"/>
    </source>
</evidence>
<comment type="caution">
    <text evidence="2">The sequence shown here is derived from an EMBL/GenBank/DDBJ whole genome shotgun (WGS) entry which is preliminary data.</text>
</comment>
<comment type="similarity">
    <text evidence="1">Belongs to the RutC family.</text>
</comment>
<dbReference type="GO" id="GO:0019239">
    <property type="term" value="F:deaminase activity"/>
    <property type="evidence" value="ECO:0007669"/>
    <property type="project" value="TreeGrafter"/>
</dbReference>